<keyword evidence="6" id="KW-1185">Reference proteome</keyword>
<feature type="compositionally biased region" description="Basic residues" evidence="4">
    <location>
        <begin position="7"/>
        <end position="17"/>
    </location>
</feature>
<dbReference type="PANTHER" id="PTHR23413">
    <property type="entry name" value="60S RIBOSOMAL PROTEIN L32 AND DNA-DIRECTED RNA POLYMERASE II, SUBUNIT N"/>
    <property type="match status" value="1"/>
</dbReference>
<dbReference type="PANTHER" id="PTHR23413:SF1">
    <property type="entry name" value="RIBOSOMAL PROTEIN L32"/>
    <property type="match status" value="1"/>
</dbReference>
<dbReference type="GO" id="GO:0006412">
    <property type="term" value="P:translation"/>
    <property type="evidence" value="ECO:0007669"/>
    <property type="project" value="InterPro"/>
</dbReference>
<dbReference type="InterPro" id="IPR036351">
    <property type="entry name" value="Ribosomal_eL32_sf"/>
</dbReference>
<accession>A0A4S4M3Z4</accession>
<evidence type="ECO:0000256" key="2">
    <source>
        <dbReference type="ARBA" id="ARBA00022980"/>
    </source>
</evidence>
<comment type="similarity">
    <text evidence="1">Belongs to the eukaryotic ribosomal protein eL32 family.</text>
</comment>
<gene>
    <name evidence="5" type="ORF">EW146_g1382</name>
</gene>
<evidence type="ECO:0000313" key="5">
    <source>
        <dbReference type="EMBL" id="THH19852.1"/>
    </source>
</evidence>
<dbReference type="OrthoDB" id="268693at2759"/>
<dbReference type="GO" id="GO:0003735">
    <property type="term" value="F:structural constituent of ribosome"/>
    <property type="evidence" value="ECO:0007669"/>
    <property type="project" value="InterPro"/>
</dbReference>
<evidence type="ECO:0000313" key="6">
    <source>
        <dbReference type="Proteomes" id="UP000310158"/>
    </source>
</evidence>
<protein>
    <recommendedName>
        <fullName evidence="7">60S ribosomal protein L32</fullName>
    </recommendedName>
</protein>
<evidence type="ECO:0000256" key="1">
    <source>
        <dbReference type="ARBA" id="ARBA00008431"/>
    </source>
</evidence>
<dbReference type="EMBL" id="SGPL01000034">
    <property type="protein sequence ID" value="THH19852.1"/>
    <property type="molecule type" value="Genomic_DNA"/>
</dbReference>
<keyword evidence="3" id="KW-0687">Ribonucleoprotein</keyword>
<dbReference type="GO" id="GO:0022625">
    <property type="term" value="C:cytosolic large ribosomal subunit"/>
    <property type="evidence" value="ECO:0007669"/>
    <property type="project" value="TreeGrafter"/>
</dbReference>
<evidence type="ECO:0000256" key="3">
    <source>
        <dbReference type="ARBA" id="ARBA00023274"/>
    </source>
</evidence>
<comment type="caution">
    <text evidence="5">The sequence shown here is derived from an EMBL/GenBank/DDBJ whole genome shotgun (WGS) entry which is preliminary data.</text>
</comment>
<sequence length="128" mass="14745">MAVKTPIVKKRTKPFKRHQSDRYHGVKEAWRKPKGIDNRVRRRFKGQLPMPSIGYGSNKKTRHLLPNGLKKFLVSNVRELELLLMHNKTYAAEIAHNVSSRNRAAILERAKVLGLKVTNPAARLRSEE</sequence>
<keyword evidence="2" id="KW-0689">Ribosomal protein</keyword>
<proteinExistence type="inferred from homology"/>
<reference evidence="5 6" key="1">
    <citation type="submission" date="2019-02" db="EMBL/GenBank/DDBJ databases">
        <title>Genome sequencing of the rare red list fungi Bondarzewia mesenterica.</title>
        <authorList>
            <person name="Buettner E."/>
            <person name="Kellner H."/>
        </authorList>
    </citation>
    <scope>NUCLEOTIDE SEQUENCE [LARGE SCALE GENOMIC DNA]</scope>
    <source>
        <strain evidence="5 6">DSM 108281</strain>
    </source>
</reference>
<evidence type="ECO:0000256" key="4">
    <source>
        <dbReference type="SAM" id="MobiDB-lite"/>
    </source>
</evidence>
<dbReference type="SMART" id="SM01393">
    <property type="entry name" value="Ribosomal_L32e"/>
    <property type="match status" value="1"/>
</dbReference>
<evidence type="ECO:0008006" key="7">
    <source>
        <dbReference type="Google" id="ProtNLM"/>
    </source>
</evidence>
<dbReference type="Proteomes" id="UP000310158">
    <property type="component" value="Unassembled WGS sequence"/>
</dbReference>
<dbReference type="SUPFAM" id="SSF52042">
    <property type="entry name" value="Ribosomal protein L32e"/>
    <property type="match status" value="1"/>
</dbReference>
<organism evidence="5 6">
    <name type="scientific">Bondarzewia mesenterica</name>
    <dbReference type="NCBI Taxonomy" id="1095465"/>
    <lineage>
        <taxon>Eukaryota</taxon>
        <taxon>Fungi</taxon>
        <taxon>Dikarya</taxon>
        <taxon>Basidiomycota</taxon>
        <taxon>Agaricomycotina</taxon>
        <taxon>Agaricomycetes</taxon>
        <taxon>Russulales</taxon>
        <taxon>Bondarzewiaceae</taxon>
        <taxon>Bondarzewia</taxon>
    </lineage>
</organism>
<dbReference type="InterPro" id="IPR001515">
    <property type="entry name" value="Ribosomal_eL32"/>
</dbReference>
<feature type="region of interest" description="Disordered" evidence="4">
    <location>
        <begin position="1"/>
        <end position="26"/>
    </location>
</feature>
<name>A0A4S4M3Z4_9AGAM</name>
<dbReference type="AlphaFoldDB" id="A0A4S4M3Z4"/>
<dbReference type="Pfam" id="PF01655">
    <property type="entry name" value="Ribosomal_L32e"/>
    <property type="match status" value="1"/>
</dbReference>
<dbReference type="CDD" id="cd00513">
    <property type="entry name" value="Ribosomal_L32_L32e"/>
    <property type="match status" value="1"/>
</dbReference>